<dbReference type="PANTHER" id="PTHR47943:SF2">
    <property type="entry name" value="CYTOCHROME P450"/>
    <property type="match status" value="1"/>
</dbReference>
<dbReference type="GO" id="GO:0004497">
    <property type="term" value="F:monooxygenase activity"/>
    <property type="evidence" value="ECO:0007669"/>
    <property type="project" value="UniProtKB-KW"/>
</dbReference>
<dbReference type="GO" id="GO:0020037">
    <property type="term" value="F:heme binding"/>
    <property type="evidence" value="ECO:0007669"/>
    <property type="project" value="InterPro"/>
</dbReference>
<sequence length="510" mass="56820">MAIILNQFLESLHAPFLWAVTAVLLFLITTSTKGAKKLKLPPSPPGLPIIGNLHQLGRLPHHALRDIARKHGPIVYLRLGHARAVVASSTEAASQFLKTHDRIFAGRPQFDAGELMAYGSRDITFSNYGPHWRNIKKICAIKLFSARKIDSLRWLRKEEVALLLQSIGDSARLREPVNVASAIASLNTGMMCRILFGSKLEEGSMLRSAVREALKLAGAFNLGDYFPVIRGLDIQGLRRRMKEVHGMMDAFLDRKIEERIGSDVGPETMTQQDGDFIDVLLAELVDGGADSPLDCMAVKAIIVDMLVGGIDSGTVIMEWILSELMKKPQSMKKLQNEIESVVGLDRMVDESDLPKLGYLDMVVKEGFRLHPPGPLLVPHLAVEDSVIMGYDIPKNTHVMVNVWAIGRDPKYWADPEEFYPERFMDSNVDISGTDLRVIPFGSGRRLCPGVYMGMMVVRLVIAQMVHCFDWELPNGMSPEDLDMEEEYGLTVFRKNSLVAVPTHRLRGDVA</sequence>
<keyword evidence="6 11" id="KW-0560">Oxidoreductase</keyword>
<evidence type="ECO:0000256" key="11">
    <source>
        <dbReference type="RuleBase" id="RU000461"/>
    </source>
</evidence>
<comment type="cofactor">
    <cofactor evidence="1 10">
        <name>heme</name>
        <dbReference type="ChEBI" id="CHEBI:30413"/>
    </cofactor>
</comment>
<evidence type="ECO:0000256" key="8">
    <source>
        <dbReference type="ARBA" id="ARBA00023033"/>
    </source>
</evidence>
<comment type="subcellular location">
    <subcellularLocation>
        <location evidence="2">Membrane</location>
    </subcellularLocation>
</comment>
<organism evidence="12 13">
    <name type="scientific">Acorus calamus</name>
    <name type="common">Sweet flag</name>
    <dbReference type="NCBI Taxonomy" id="4465"/>
    <lineage>
        <taxon>Eukaryota</taxon>
        <taxon>Viridiplantae</taxon>
        <taxon>Streptophyta</taxon>
        <taxon>Embryophyta</taxon>
        <taxon>Tracheophyta</taxon>
        <taxon>Spermatophyta</taxon>
        <taxon>Magnoliopsida</taxon>
        <taxon>Liliopsida</taxon>
        <taxon>Acoraceae</taxon>
        <taxon>Acorus</taxon>
    </lineage>
</organism>
<proteinExistence type="inferred from homology"/>
<evidence type="ECO:0000256" key="3">
    <source>
        <dbReference type="ARBA" id="ARBA00010617"/>
    </source>
</evidence>
<evidence type="ECO:0000313" key="12">
    <source>
        <dbReference type="EMBL" id="KAK1285630.1"/>
    </source>
</evidence>
<comment type="caution">
    <text evidence="12">The sequence shown here is derived from an EMBL/GenBank/DDBJ whole genome shotgun (WGS) entry which is preliminary data.</text>
</comment>
<evidence type="ECO:0000256" key="5">
    <source>
        <dbReference type="ARBA" id="ARBA00022723"/>
    </source>
</evidence>
<evidence type="ECO:0000256" key="9">
    <source>
        <dbReference type="ARBA" id="ARBA00023136"/>
    </source>
</evidence>
<evidence type="ECO:0000256" key="6">
    <source>
        <dbReference type="ARBA" id="ARBA00023002"/>
    </source>
</evidence>
<keyword evidence="9" id="KW-0472">Membrane</keyword>
<dbReference type="AlphaFoldDB" id="A0AAV9C9S2"/>
<dbReference type="InterPro" id="IPR017972">
    <property type="entry name" value="Cyt_P450_CS"/>
</dbReference>
<evidence type="ECO:0000256" key="2">
    <source>
        <dbReference type="ARBA" id="ARBA00004370"/>
    </source>
</evidence>
<reference evidence="12" key="1">
    <citation type="journal article" date="2023" name="Nat. Commun.">
        <title>Diploid and tetraploid genomes of Acorus and the evolution of monocots.</title>
        <authorList>
            <person name="Ma L."/>
            <person name="Liu K.W."/>
            <person name="Li Z."/>
            <person name="Hsiao Y.Y."/>
            <person name="Qi Y."/>
            <person name="Fu T."/>
            <person name="Tang G.D."/>
            <person name="Zhang D."/>
            <person name="Sun W.H."/>
            <person name="Liu D.K."/>
            <person name="Li Y."/>
            <person name="Chen G.Z."/>
            <person name="Liu X.D."/>
            <person name="Liao X.Y."/>
            <person name="Jiang Y.T."/>
            <person name="Yu X."/>
            <person name="Hao Y."/>
            <person name="Huang J."/>
            <person name="Zhao X.W."/>
            <person name="Ke S."/>
            <person name="Chen Y.Y."/>
            <person name="Wu W.L."/>
            <person name="Hsu J.L."/>
            <person name="Lin Y.F."/>
            <person name="Huang M.D."/>
            <person name="Li C.Y."/>
            <person name="Huang L."/>
            <person name="Wang Z.W."/>
            <person name="Zhao X."/>
            <person name="Zhong W.Y."/>
            <person name="Peng D.H."/>
            <person name="Ahmad S."/>
            <person name="Lan S."/>
            <person name="Zhang J.S."/>
            <person name="Tsai W.C."/>
            <person name="Van de Peer Y."/>
            <person name="Liu Z.J."/>
        </authorList>
    </citation>
    <scope>NUCLEOTIDE SEQUENCE</scope>
    <source>
        <strain evidence="12">CP</strain>
    </source>
</reference>
<dbReference type="InterPro" id="IPR036396">
    <property type="entry name" value="Cyt_P450_sf"/>
</dbReference>
<dbReference type="InterPro" id="IPR001128">
    <property type="entry name" value="Cyt_P450"/>
</dbReference>
<keyword evidence="8 11" id="KW-0503">Monooxygenase</keyword>
<comment type="similarity">
    <text evidence="3 11">Belongs to the cytochrome P450 family.</text>
</comment>
<evidence type="ECO:0000256" key="10">
    <source>
        <dbReference type="PIRSR" id="PIRSR602401-1"/>
    </source>
</evidence>
<dbReference type="PRINTS" id="PR00463">
    <property type="entry name" value="EP450I"/>
</dbReference>
<dbReference type="PRINTS" id="PR00385">
    <property type="entry name" value="P450"/>
</dbReference>
<dbReference type="GO" id="GO:0005506">
    <property type="term" value="F:iron ion binding"/>
    <property type="evidence" value="ECO:0007669"/>
    <property type="project" value="InterPro"/>
</dbReference>
<dbReference type="EMBL" id="JAUJYO010000020">
    <property type="protein sequence ID" value="KAK1285630.1"/>
    <property type="molecule type" value="Genomic_DNA"/>
</dbReference>
<dbReference type="InterPro" id="IPR002401">
    <property type="entry name" value="Cyt_P450_E_grp-I"/>
</dbReference>
<reference evidence="12" key="2">
    <citation type="submission" date="2023-06" db="EMBL/GenBank/DDBJ databases">
        <authorList>
            <person name="Ma L."/>
            <person name="Liu K.-W."/>
            <person name="Li Z."/>
            <person name="Hsiao Y.-Y."/>
            <person name="Qi Y."/>
            <person name="Fu T."/>
            <person name="Tang G."/>
            <person name="Zhang D."/>
            <person name="Sun W.-H."/>
            <person name="Liu D.-K."/>
            <person name="Li Y."/>
            <person name="Chen G.-Z."/>
            <person name="Liu X.-D."/>
            <person name="Liao X.-Y."/>
            <person name="Jiang Y.-T."/>
            <person name="Yu X."/>
            <person name="Hao Y."/>
            <person name="Huang J."/>
            <person name="Zhao X.-W."/>
            <person name="Ke S."/>
            <person name="Chen Y.-Y."/>
            <person name="Wu W.-L."/>
            <person name="Hsu J.-L."/>
            <person name="Lin Y.-F."/>
            <person name="Huang M.-D."/>
            <person name="Li C.-Y."/>
            <person name="Huang L."/>
            <person name="Wang Z.-W."/>
            <person name="Zhao X."/>
            <person name="Zhong W.-Y."/>
            <person name="Peng D.-H."/>
            <person name="Ahmad S."/>
            <person name="Lan S."/>
            <person name="Zhang J.-S."/>
            <person name="Tsai W.-C."/>
            <person name="Van De Peer Y."/>
            <person name="Liu Z.-J."/>
        </authorList>
    </citation>
    <scope>NUCLEOTIDE SEQUENCE</scope>
    <source>
        <strain evidence="12">CP</strain>
        <tissue evidence="12">Leaves</tissue>
    </source>
</reference>
<dbReference type="Proteomes" id="UP001180020">
    <property type="component" value="Unassembled WGS sequence"/>
</dbReference>
<keyword evidence="7 10" id="KW-0408">Iron</keyword>
<keyword evidence="5 10" id="KW-0479">Metal-binding</keyword>
<keyword evidence="13" id="KW-1185">Reference proteome</keyword>
<dbReference type="Gene3D" id="1.10.630.10">
    <property type="entry name" value="Cytochrome P450"/>
    <property type="match status" value="1"/>
</dbReference>
<dbReference type="GO" id="GO:0016020">
    <property type="term" value="C:membrane"/>
    <property type="evidence" value="ECO:0007669"/>
    <property type="project" value="UniProtKB-SubCell"/>
</dbReference>
<accession>A0AAV9C9S2</accession>
<gene>
    <name evidence="12" type="primary">CYP75B2</name>
    <name evidence="12" type="ORF">QJS10_CPB20g01926</name>
</gene>
<dbReference type="GO" id="GO:0016705">
    <property type="term" value="F:oxidoreductase activity, acting on paired donors, with incorporation or reduction of molecular oxygen"/>
    <property type="evidence" value="ECO:0007669"/>
    <property type="project" value="InterPro"/>
</dbReference>
<feature type="binding site" description="axial binding residue" evidence="10">
    <location>
        <position position="447"/>
    </location>
    <ligand>
        <name>heme</name>
        <dbReference type="ChEBI" id="CHEBI:30413"/>
    </ligand>
    <ligandPart>
        <name>Fe</name>
        <dbReference type="ChEBI" id="CHEBI:18248"/>
    </ligandPart>
</feature>
<name>A0AAV9C9S2_ACOCL</name>
<dbReference type="CDD" id="cd11072">
    <property type="entry name" value="CYP71-like"/>
    <property type="match status" value="1"/>
</dbReference>
<protein>
    <submittedName>
        <fullName evidence="12">Flavonoid 3'-monooxygenase</fullName>
    </submittedName>
</protein>
<dbReference type="PROSITE" id="PS00086">
    <property type="entry name" value="CYTOCHROME_P450"/>
    <property type="match status" value="1"/>
</dbReference>
<evidence type="ECO:0000256" key="4">
    <source>
        <dbReference type="ARBA" id="ARBA00022617"/>
    </source>
</evidence>
<dbReference type="PANTHER" id="PTHR47943">
    <property type="entry name" value="CYTOCHROME P450 93A3-LIKE"/>
    <property type="match status" value="1"/>
</dbReference>
<dbReference type="SUPFAM" id="SSF48264">
    <property type="entry name" value="Cytochrome P450"/>
    <property type="match status" value="1"/>
</dbReference>
<evidence type="ECO:0000256" key="1">
    <source>
        <dbReference type="ARBA" id="ARBA00001971"/>
    </source>
</evidence>
<evidence type="ECO:0000313" key="13">
    <source>
        <dbReference type="Proteomes" id="UP001180020"/>
    </source>
</evidence>
<dbReference type="Pfam" id="PF00067">
    <property type="entry name" value="p450"/>
    <property type="match status" value="1"/>
</dbReference>
<keyword evidence="4 10" id="KW-0349">Heme</keyword>
<dbReference type="FunFam" id="1.10.630.10:FF:000011">
    <property type="entry name" value="Cytochrome P450 83B1"/>
    <property type="match status" value="1"/>
</dbReference>
<evidence type="ECO:0000256" key="7">
    <source>
        <dbReference type="ARBA" id="ARBA00023004"/>
    </source>
</evidence>